<dbReference type="InterPro" id="IPR020094">
    <property type="entry name" value="TruA/RsuA/RluB/E/F_N"/>
</dbReference>
<dbReference type="HAMAP" id="MF_00171">
    <property type="entry name" value="TruA"/>
    <property type="match status" value="1"/>
</dbReference>
<feature type="compositionally biased region" description="Low complexity" evidence="7">
    <location>
        <begin position="59"/>
        <end position="68"/>
    </location>
</feature>
<dbReference type="NCBIfam" id="TIGR00071">
    <property type="entry name" value="hisT_truA"/>
    <property type="match status" value="1"/>
</dbReference>
<evidence type="ECO:0000256" key="3">
    <source>
        <dbReference type="ARBA" id="ARBA00023235"/>
    </source>
</evidence>
<feature type="domain" description="Pseudouridine synthase I TruA alpha/beta" evidence="8">
    <location>
        <begin position="288"/>
        <end position="393"/>
    </location>
</feature>
<organism evidence="9 10">
    <name type="scientific">Lichtheimia corymbifera JMRC:FSU:9682</name>
    <dbReference type="NCBI Taxonomy" id="1263082"/>
    <lineage>
        <taxon>Eukaryota</taxon>
        <taxon>Fungi</taxon>
        <taxon>Fungi incertae sedis</taxon>
        <taxon>Mucoromycota</taxon>
        <taxon>Mucoromycotina</taxon>
        <taxon>Mucoromycetes</taxon>
        <taxon>Mucorales</taxon>
        <taxon>Lichtheimiaceae</taxon>
        <taxon>Lichtheimia</taxon>
    </lineage>
</organism>
<dbReference type="VEuPathDB" id="FungiDB:LCOR_01269.1"/>
<feature type="compositionally biased region" description="Basic and acidic residues" evidence="7">
    <location>
        <begin position="89"/>
        <end position="105"/>
    </location>
</feature>
<evidence type="ECO:0000256" key="4">
    <source>
        <dbReference type="ARBA" id="ARBA00036943"/>
    </source>
</evidence>
<dbReference type="GO" id="GO:1990481">
    <property type="term" value="P:mRNA pseudouridine synthesis"/>
    <property type="evidence" value="ECO:0007669"/>
    <property type="project" value="TreeGrafter"/>
</dbReference>
<comment type="caution">
    <text evidence="9">The sequence shown here is derived from an EMBL/GenBank/DDBJ whole genome shotgun (WGS) entry which is preliminary data.</text>
</comment>
<dbReference type="InterPro" id="IPR020095">
    <property type="entry name" value="PsdUridine_synth_TruA_C"/>
</dbReference>
<evidence type="ECO:0000313" key="9">
    <source>
        <dbReference type="EMBL" id="CDH49527.1"/>
    </source>
</evidence>
<dbReference type="FunFam" id="3.30.70.580:FF:000002">
    <property type="entry name" value="tRNA pseudouridine synthase"/>
    <property type="match status" value="1"/>
</dbReference>
<proteinExistence type="inferred from homology"/>
<reference evidence="9" key="1">
    <citation type="submission" date="2013-08" db="EMBL/GenBank/DDBJ databases">
        <title>Gene expansion shapes genome architecture in the human pathogen Lichtheimia corymbifera: an evolutionary genomics analysis in the ancient terrestrial Mucorales (Mucoromycotina).</title>
        <authorList>
            <person name="Schwartze V.U."/>
            <person name="Winter S."/>
            <person name="Shelest E."/>
            <person name="Marcet-Houben M."/>
            <person name="Horn F."/>
            <person name="Wehner S."/>
            <person name="Hoffmann K."/>
            <person name="Riege K."/>
            <person name="Sammeth M."/>
            <person name="Nowrousian M."/>
            <person name="Valiante V."/>
            <person name="Linde J."/>
            <person name="Jacobsen I.D."/>
            <person name="Marz M."/>
            <person name="Brakhage A.A."/>
            <person name="Gabaldon T."/>
            <person name="Bocker S."/>
            <person name="Voigt K."/>
        </authorList>
    </citation>
    <scope>NUCLEOTIDE SEQUENCE [LARGE SCALE GENOMIC DNA]</scope>
    <source>
        <strain evidence="9">FSU 9682</strain>
    </source>
</reference>
<dbReference type="PANTHER" id="PTHR11142">
    <property type="entry name" value="PSEUDOURIDYLATE SYNTHASE"/>
    <property type="match status" value="1"/>
</dbReference>
<dbReference type="GO" id="GO:0005634">
    <property type="term" value="C:nucleus"/>
    <property type="evidence" value="ECO:0007669"/>
    <property type="project" value="TreeGrafter"/>
</dbReference>
<keyword evidence="2" id="KW-0819">tRNA processing</keyword>
<keyword evidence="3" id="KW-0413">Isomerase</keyword>
<comment type="catalytic activity">
    <reaction evidence="4">
        <text>a uridine in tRNA = a pseudouridine in tRNA</text>
        <dbReference type="Rhea" id="RHEA:54572"/>
        <dbReference type="Rhea" id="RHEA-COMP:13339"/>
        <dbReference type="Rhea" id="RHEA-COMP:13934"/>
        <dbReference type="ChEBI" id="CHEBI:65314"/>
        <dbReference type="ChEBI" id="CHEBI:65315"/>
    </reaction>
</comment>
<dbReference type="Gene3D" id="3.30.70.660">
    <property type="entry name" value="Pseudouridine synthase I, catalytic domain, C-terminal subdomain"/>
    <property type="match status" value="1"/>
</dbReference>
<dbReference type="InterPro" id="IPR001406">
    <property type="entry name" value="PsdUridine_synth_TruA"/>
</dbReference>
<gene>
    <name evidence="9" type="ORF">LCOR_01269.1</name>
</gene>
<evidence type="ECO:0000259" key="8">
    <source>
        <dbReference type="Pfam" id="PF01416"/>
    </source>
</evidence>
<evidence type="ECO:0000256" key="7">
    <source>
        <dbReference type="SAM" id="MobiDB-lite"/>
    </source>
</evidence>
<dbReference type="OrthoDB" id="10256309at2759"/>
<evidence type="ECO:0000313" key="10">
    <source>
        <dbReference type="Proteomes" id="UP000027586"/>
    </source>
</evidence>
<sequence length="483" mass="55362">MSDIPREAWNENANFSRHHPRLAVLFFSLVEMGSYFSRPETMPAEEPETARTGEKRKSTANNASSSASKRNKTTKQRRDHFRKNQSWESRGDNRPERDGPKEARIPKKKVALLIGFNGTGYQGMQLNPNAKSIEDDVFKALCKAGAISKDNSDDPKKVQWMRAARTDKGVHAAGNVLSLKMSMPGDDIIRDINSHLPDQIRVWGYVPTKRSFHAKTQCDSRVYEYLLPTYAFMPPSPRELCDTPQSENDLKIFQNDVEKYIARSTPEELRAKDGYRISEQQLAQFREALSKFVGTHNFHNYTIGRGAKDRSCNRYIMDLKVEDPIYINGAEWLSVKLHGQSFMLHQIRKMISMALLIVRSESAMSLIDKSFEETRINIPKAPAVGLLLERPVYSAYNKHTERDPIDFDAYKDTIEEFKQTWIYKKIFEEERENGIFDVFLASVDSNPGPEFSYLNAEGVIPEDAIVHTKHNTPKKEEVVEDED</sequence>
<dbReference type="PANTHER" id="PTHR11142:SF4">
    <property type="entry name" value="PSEUDOURIDYLATE SYNTHASE 1 HOMOLOG"/>
    <property type="match status" value="1"/>
</dbReference>
<dbReference type="CDD" id="cd02568">
    <property type="entry name" value="PseudoU_synth_PUS1_PUS2"/>
    <property type="match status" value="1"/>
</dbReference>
<dbReference type="GO" id="GO:0003723">
    <property type="term" value="F:RNA binding"/>
    <property type="evidence" value="ECO:0007669"/>
    <property type="project" value="InterPro"/>
</dbReference>
<dbReference type="Proteomes" id="UP000027586">
    <property type="component" value="Unassembled WGS sequence"/>
</dbReference>
<protein>
    <submittedName>
        <fullName evidence="9">Pseudouridylate synthase</fullName>
    </submittedName>
</protein>
<dbReference type="GO" id="GO:0031119">
    <property type="term" value="P:tRNA pseudouridine synthesis"/>
    <property type="evidence" value="ECO:0007669"/>
    <property type="project" value="InterPro"/>
</dbReference>
<dbReference type="EMBL" id="CBTN010000003">
    <property type="protein sequence ID" value="CDH49527.1"/>
    <property type="molecule type" value="Genomic_DNA"/>
</dbReference>
<evidence type="ECO:0000256" key="1">
    <source>
        <dbReference type="ARBA" id="ARBA00009375"/>
    </source>
</evidence>
<dbReference type="Pfam" id="PF01416">
    <property type="entry name" value="PseudoU_synth_1"/>
    <property type="match status" value="1"/>
</dbReference>
<keyword evidence="10" id="KW-1185">Reference proteome</keyword>
<dbReference type="SUPFAM" id="SSF55120">
    <property type="entry name" value="Pseudouridine synthase"/>
    <property type="match status" value="1"/>
</dbReference>
<dbReference type="InterPro" id="IPR020103">
    <property type="entry name" value="PsdUridine_synth_cat_dom_sf"/>
</dbReference>
<feature type="active site" description="Nucleophile" evidence="5">
    <location>
        <position position="167"/>
    </location>
</feature>
<dbReference type="Gene3D" id="3.30.70.580">
    <property type="entry name" value="Pseudouridine synthase I, catalytic domain, N-terminal subdomain"/>
    <property type="match status" value="1"/>
</dbReference>
<feature type="compositionally biased region" description="Basic residues" evidence="7">
    <location>
        <begin position="69"/>
        <end position="83"/>
    </location>
</feature>
<evidence type="ECO:0000256" key="6">
    <source>
        <dbReference type="PIRSR" id="PIRSR641708-2"/>
    </source>
</evidence>
<comment type="similarity">
    <text evidence="1">Belongs to the tRNA pseudouridine synthase TruA family.</text>
</comment>
<evidence type="ECO:0000256" key="2">
    <source>
        <dbReference type="ARBA" id="ARBA00022694"/>
    </source>
</evidence>
<dbReference type="AlphaFoldDB" id="A0A068RIU1"/>
<dbReference type="GO" id="GO:0009982">
    <property type="term" value="F:pseudouridine synthase activity"/>
    <property type="evidence" value="ECO:0007669"/>
    <property type="project" value="InterPro"/>
</dbReference>
<accession>A0A068RIU1</accession>
<feature type="binding site" evidence="6">
    <location>
        <position position="223"/>
    </location>
    <ligand>
        <name>substrate</name>
    </ligand>
</feature>
<evidence type="ECO:0000256" key="5">
    <source>
        <dbReference type="PIRSR" id="PIRSR641708-1"/>
    </source>
</evidence>
<name>A0A068RIU1_9FUNG</name>
<dbReference type="InterPro" id="IPR020097">
    <property type="entry name" value="PsdUridine_synth_TruA_a/b_dom"/>
</dbReference>
<dbReference type="STRING" id="1263082.A0A068RIU1"/>
<feature type="compositionally biased region" description="Basic and acidic residues" evidence="7">
    <location>
        <begin position="48"/>
        <end position="57"/>
    </location>
</feature>
<dbReference type="InterPro" id="IPR041708">
    <property type="entry name" value="PUS1/PUS2-like"/>
</dbReference>
<feature type="region of interest" description="Disordered" evidence="7">
    <location>
        <begin position="39"/>
        <end position="106"/>
    </location>
</feature>